<dbReference type="Proteomes" id="UP000321046">
    <property type="component" value="Unassembled WGS sequence"/>
</dbReference>
<dbReference type="InterPro" id="IPR000182">
    <property type="entry name" value="GNAT_dom"/>
</dbReference>
<evidence type="ECO:0000313" key="6">
    <source>
        <dbReference type="EMBL" id="TXD39562.1"/>
    </source>
</evidence>
<dbReference type="EMBL" id="VOSL01000035">
    <property type="protein sequence ID" value="TXD39562.1"/>
    <property type="molecule type" value="Genomic_DNA"/>
</dbReference>
<dbReference type="GO" id="GO:0008080">
    <property type="term" value="F:N-acetyltransferase activity"/>
    <property type="evidence" value="ECO:0007669"/>
    <property type="project" value="InterPro"/>
</dbReference>
<feature type="domain" description="N-acetyltransferase" evidence="5">
    <location>
        <begin position="18"/>
        <end position="161"/>
    </location>
</feature>
<accession>A0A5C6XDT0</accession>
<dbReference type="InterPro" id="IPR006464">
    <property type="entry name" value="AcTrfase_RimI/Ard1"/>
</dbReference>
<evidence type="ECO:0000256" key="3">
    <source>
        <dbReference type="ARBA" id="ARBA00022679"/>
    </source>
</evidence>
<keyword evidence="3 6" id="KW-0808">Transferase</keyword>
<dbReference type="PANTHER" id="PTHR43420">
    <property type="entry name" value="ACETYLTRANSFERASE"/>
    <property type="match status" value="1"/>
</dbReference>
<dbReference type="OrthoDB" id="529907at2"/>
<gene>
    <name evidence="6" type="primary">rimI</name>
    <name evidence="6" type="ORF">FRC96_07020</name>
</gene>
<evidence type="ECO:0000256" key="4">
    <source>
        <dbReference type="ARBA" id="ARBA00023315"/>
    </source>
</evidence>
<evidence type="ECO:0000259" key="5">
    <source>
        <dbReference type="PROSITE" id="PS51186"/>
    </source>
</evidence>
<sequence length="161" mass="18213">MSVEGWGEPGGEGVGAGLGVRRATPADLDAIMEVERAAHAHPWQRESFEREFTLEWSRIWVATEGERVAGFLAFWRVLDELHILDVAVHPDFQRRGIARGMLEMLIALGHAHEVVSVLLEVRVSNKPAIALYKRLGFERMGRRKRYYDDGEDAWVMCAELG</sequence>
<comment type="similarity">
    <text evidence="1">Belongs to the acetyltransferase family. RimI subfamily.</text>
</comment>
<dbReference type="RefSeq" id="WP_146973796.1">
    <property type="nucleotide sequence ID" value="NZ_VOSL01000035.1"/>
</dbReference>
<proteinExistence type="inferred from homology"/>
<dbReference type="NCBIfam" id="TIGR01575">
    <property type="entry name" value="rimI"/>
    <property type="match status" value="1"/>
</dbReference>
<evidence type="ECO:0000256" key="2">
    <source>
        <dbReference type="ARBA" id="ARBA00022490"/>
    </source>
</evidence>
<evidence type="ECO:0000313" key="7">
    <source>
        <dbReference type="Proteomes" id="UP000321046"/>
    </source>
</evidence>
<dbReference type="AlphaFoldDB" id="A0A5C6XDT0"/>
<dbReference type="PANTHER" id="PTHR43420:SF44">
    <property type="entry name" value="ACETYLTRANSFERASE YPEA"/>
    <property type="match status" value="1"/>
</dbReference>
<dbReference type="InterPro" id="IPR050680">
    <property type="entry name" value="YpeA/RimI_acetyltransf"/>
</dbReference>
<dbReference type="InterPro" id="IPR016181">
    <property type="entry name" value="Acyl_CoA_acyltransferase"/>
</dbReference>
<dbReference type="PROSITE" id="PS51186">
    <property type="entry name" value="GNAT"/>
    <property type="match status" value="1"/>
</dbReference>
<comment type="caution">
    <text evidence="6">The sequence shown here is derived from an EMBL/GenBank/DDBJ whole genome shotgun (WGS) entry which is preliminary data.</text>
</comment>
<evidence type="ECO:0000256" key="1">
    <source>
        <dbReference type="ARBA" id="ARBA00005395"/>
    </source>
</evidence>
<dbReference type="Gene3D" id="3.40.630.30">
    <property type="match status" value="1"/>
</dbReference>
<dbReference type="SUPFAM" id="SSF55729">
    <property type="entry name" value="Acyl-CoA N-acyltransferases (Nat)"/>
    <property type="match status" value="1"/>
</dbReference>
<reference evidence="6 7" key="1">
    <citation type="submission" date="2019-08" db="EMBL/GenBank/DDBJ databases">
        <title>Bradymonadales sp. TMQ2.</title>
        <authorList>
            <person name="Liang Q."/>
        </authorList>
    </citation>
    <scope>NUCLEOTIDE SEQUENCE [LARGE SCALE GENOMIC DNA]</scope>
    <source>
        <strain evidence="6 7">TMQ2</strain>
    </source>
</reference>
<protein>
    <submittedName>
        <fullName evidence="6">Ribosomal-protein-alanine N-acetyltransferase</fullName>
    </submittedName>
</protein>
<keyword evidence="2" id="KW-0963">Cytoplasm</keyword>
<dbReference type="Pfam" id="PF00583">
    <property type="entry name" value="Acetyltransf_1"/>
    <property type="match status" value="1"/>
</dbReference>
<organism evidence="6 7">
    <name type="scientific">Lujinxingia vulgaris</name>
    <dbReference type="NCBI Taxonomy" id="2600176"/>
    <lineage>
        <taxon>Bacteria</taxon>
        <taxon>Deltaproteobacteria</taxon>
        <taxon>Bradymonadales</taxon>
        <taxon>Lujinxingiaceae</taxon>
        <taxon>Lujinxingia</taxon>
    </lineage>
</organism>
<keyword evidence="4" id="KW-0012">Acyltransferase</keyword>
<dbReference type="CDD" id="cd04301">
    <property type="entry name" value="NAT_SF"/>
    <property type="match status" value="1"/>
</dbReference>
<name>A0A5C6XDT0_9DELT</name>